<evidence type="ECO:0000256" key="1">
    <source>
        <dbReference type="SAM" id="Phobius"/>
    </source>
</evidence>
<organism evidence="2">
    <name type="scientific">Xanthomonas arboricola</name>
    <dbReference type="NCBI Taxonomy" id="56448"/>
    <lineage>
        <taxon>Bacteria</taxon>
        <taxon>Pseudomonadati</taxon>
        <taxon>Pseudomonadota</taxon>
        <taxon>Gammaproteobacteria</taxon>
        <taxon>Lysobacterales</taxon>
        <taxon>Lysobacteraceae</taxon>
        <taxon>Xanthomonas</taxon>
    </lineage>
</organism>
<keyword evidence="1" id="KW-1133">Transmembrane helix</keyword>
<comment type="caution">
    <text evidence="2">The sequence shown here is derived from an EMBL/GenBank/DDBJ whole genome shotgun (WGS) entry which is preliminary data.</text>
</comment>
<evidence type="ECO:0000313" key="2">
    <source>
        <dbReference type="EMBL" id="MBB5670039.1"/>
    </source>
</evidence>
<keyword evidence="1" id="KW-0472">Membrane</keyword>
<dbReference type="Proteomes" id="UP000528595">
    <property type="component" value="Unassembled WGS sequence"/>
</dbReference>
<keyword evidence="1" id="KW-0812">Transmembrane</keyword>
<dbReference type="AlphaFoldDB" id="A0AB73GVA7"/>
<feature type="transmembrane region" description="Helical" evidence="1">
    <location>
        <begin position="36"/>
        <end position="59"/>
    </location>
</feature>
<protein>
    <submittedName>
        <fullName evidence="2">Uncharacterized protein</fullName>
    </submittedName>
</protein>
<feature type="transmembrane region" description="Helical" evidence="1">
    <location>
        <begin position="80"/>
        <end position="103"/>
    </location>
</feature>
<dbReference type="RefSeq" id="WP_126965179.1">
    <property type="nucleotide sequence ID" value="NZ_JACHNQ010000001.1"/>
</dbReference>
<reference evidence="2" key="1">
    <citation type="submission" date="2020-08" db="EMBL/GenBank/DDBJ databases">
        <title>Studying the diversity of plant-associated saprophytic bacteria and their role in host health and plant-pathogen interactions.</title>
        <authorList>
            <person name="Potnis N."/>
        </authorList>
    </citation>
    <scope>NUCLEOTIDE SEQUENCE</scope>
    <source>
        <strain evidence="2">F21</strain>
    </source>
</reference>
<dbReference type="EMBL" id="JACIIQ010000005">
    <property type="protein sequence ID" value="MBB5670039.1"/>
    <property type="molecule type" value="Genomic_DNA"/>
</dbReference>
<name>A0AB73GVA7_9XANT</name>
<gene>
    <name evidence="2" type="ORF">FHR65_001582</name>
</gene>
<proteinExistence type="predicted"/>
<accession>A0AB73GVA7</accession>
<sequence length="186" mass="20781">MRDFGNRFRVLLLFVTPVALLFFANSFKFLPPANALIDLTLVVLGFAALTLFGVLLWANASGRLQRQLQRIGIERCIFRWLMSTMVIGLVVWALVVRIVPWAWTEAFGSMYSEQVLIRPAHKSMMCPYGLMIYPLPHGAPTRLCTREHDLMSFPNGALSVVIQGKRSSLGSTVHGYFIVAPQATAP</sequence>